<keyword evidence="3" id="KW-1185">Reference proteome</keyword>
<sequence>MEEISQAELDERVAILRKFRALLEQQRKKFQEYLAVLEKQEHSIEEEDTEALVAHAELEQAIAGSLSNLQKVIVPFSEMYKSAASSLDRHGDVAAIQADLNRLQAKVLAQNEKNREKIRAHLVQIRRQLDEFKNPYRNVSSVYAKKVAQGNLVAVEV</sequence>
<evidence type="ECO:0000313" key="2">
    <source>
        <dbReference type="EMBL" id="SJZ42778.1"/>
    </source>
</evidence>
<reference evidence="2 3" key="1">
    <citation type="submission" date="2017-02" db="EMBL/GenBank/DDBJ databases">
        <authorList>
            <person name="Peterson S.W."/>
        </authorList>
    </citation>
    <scope>NUCLEOTIDE SEQUENCE [LARGE SCALE GENOMIC DNA]</scope>
    <source>
        <strain evidence="2 3">ATCC BAA-908</strain>
    </source>
</reference>
<dbReference type="GeneID" id="78316515"/>
<evidence type="ECO:0000256" key="1">
    <source>
        <dbReference type="SAM" id="Coils"/>
    </source>
</evidence>
<name>A0A1T4KK60_TREPO</name>
<evidence type="ECO:0000313" key="3">
    <source>
        <dbReference type="Proteomes" id="UP000190423"/>
    </source>
</evidence>
<dbReference type="GO" id="GO:0044780">
    <property type="term" value="P:bacterial-type flagellum assembly"/>
    <property type="evidence" value="ECO:0007669"/>
    <property type="project" value="InterPro"/>
</dbReference>
<feature type="coiled-coil region" evidence="1">
    <location>
        <begin position="93"/>
        <end position="128"/>
    </location>
</feature>
<dbReference type="OrthoDB" id="361199at2"/>
<dbReference type="AlphaFoldDB" id="A0A1T4KK60"/>
<accession>A0A1T4KK60</accession>
<dbReference type="SUPFAM" id="SSF140566">
    <property type="entry name" value="FlgN-like"/>
    <property type="match status" value="1"/>
</dbReference>
<gene>
    <name evidence="2" type="ORF">SAMN02745149_01216</name>
</gene>
<dbReference type="RefSeq" id="WP_078933129.1">
    <property type="nucleotide sequence ID" value="NZ_FUWG01000008.1"/>
</dbReference>
<dbReference type="InterPro" id="IPR036679">
    <property type="entry name" value="FlgN-like_sf"/>
</dbReference>
<dbReference type="STRING" id="261392.SAMN02745149_01216"/>
<keyword evidence="1" id="KW-0175">Coiled coil</keyword>
<organism evidence="2 3">
    <name type="scientific">Treponema porcinum</name>
    <dbReference type="NCBI Taxonomy" id="261392"/>
    <lineage>
        <taxon>Bacteria</taxon>
        <taxon>Pseudomonadati</taxon>
        <taxon>Spirochaetota</taxon>
        <taxon>Spirochaetia</taxon>
        <taxon>Spirochaetales</taxon>
        <taxon>Treponemataceae</taxon>
        <taxon>Treponema</taxon>
    </lineage>
</organism>
<proteinExistence type="predicted"/>
<dbReference type="Proteomes" id="UP000190423">
    <property type="component" value="Unassembled WGS sequence"/>
</dbReference>
<protein>
    <recommendedName>
        <fullName evidence="4">FlgN protein</fullName>
    </recommendedName>
</protein>
<dbReference type="EMBL" id="FUWG01000008">
    <property type="protein sequence ID" value="SJZ42778.1"/>
    <property type="molecule type" value="Genomic_DNA"/>
</dbReference>
<evidence type="ECO:0008006" key="4">
    <source>
        <dbReference type="Google" id="ProtNLM"/>
    </source>
</evidence>